<dbReference type="GO" id="GO:0007010">
    <property type="term" value="P:cytoskeleton organization"/>
    <property type="evidence" value="ECO:0007669"/>
    <property type="project" value="TreeGrafter"/>
</dbReference>
<keyword evidence="1 5" id="KW-0853">WD repeat</keyword>
<feature type="domain" description="Bromo" evidence="7">
    <location>
        <begin position="1711"/>
        <end position="1781"/>
    </location>
</feature>
<keyword evidence="3 4" id="KW-0103">Bromodomain</keyword>
<evidence type="ECO:0000256" key="5">
    <source>
        <dbReference type="PROSITE-ProRule" id="PRU00221"/>
    </source>
</evidence>
<feature type="compositionally biased region" description="Low complexity" evidence="6">
    <location>
        <begin position="2029"/>
        <end position="2041"/>
    </location>
</feature>
<evidence type="ECO:0000256" key="2">
    <source>
        <dbReference type="ARBA" id="ARBA00022737"/>
    </source>
</evidence>
<dbReference type="Gene3D" id="1.20.920.10">
    <property type="entry name" value="Bromodomain-like"/>
    <property type="match status" value="1"/>
</dbReference>
<feature type="compositionally biased region" description="Polar residues" evidence="6">
    <location>
        <begin position="839"/>
        <end position="871"/>
    </location>
</feature>
<dbReference type="PANTHER" id="PTHR16266:SF17">
    <property type="entry name" value="BRWD3"/>
    <property type="match status" value="1"/>
</dbReference>
<feature type="compositionally biased region" description="Low complexity" evidence="6">
    <location>
        <begin position="1200"/>
        <end position="1220"/>
    </location>
</feature>
<feature type="compositionally biased region" description="Polar residues" evidence="6">
    <location>
        <begin position="1096"/>
        <end position="1138"/>
    </location>
</feature>
<dbReference type="Pfam" id="PF00400">
    <property type="entry name" value="WD40"/>
    <property type="match status" value="2"/>
</dbReference>
<dbReference type="eggNOG" id="KOG0644">
    <property type="taxonomic scope" value="Eukaryota"/>
</dbReference>
<proteinExistence type="predicted"/>
<evidence type="ECO:0000256" key="4">
    <source>
        <dbReference type="PROSITE-ProRule" id="PRU00035"/>
    </source>
</evidence>
<feature type="compositionally biased region" description="Basic and acidic residues" evidence="6">
    <location>
        <begin position="1263"/>
        <end position="1275"/>
    </location>
</feature>
<dbReference type="PRINTS" id="PR00503">
    <property type="entry name" value="BROMODOMAIN"/>
</dbReference>
<feature type="compositionally biased region" description="Polar residues" evidence="6">
    <location>
        <begin position="1045"/>
        <end position="1064"/>
    </location>
</feature>
<dbReference type="SMART" id="SM00320">
    <property type="entry name" value="WD40"/>
    <property type="match status" value="5"/>
</dbReference>
<dbReference type="Pfam" id="PF00439">
    <property type="entry name" value="Bromodomain"/>
    <property type="match status" value="1"/>
</dbReference>
<dbReference type="PANTHER" id="PTHR16266">
    <property type="entry name" value="WD REPEAT DOMAIN 9"/>
    <property type="match status" value="1"/>
</dbReference>
<dbReference type="RefSeq" id="XP_001011076.2">
    <property type="nucleotide sequence ID" value="XM_001011076.3"/>
</dbReference>
<feature type="compositionally biased region" description="Basic residues" evidence="6">
    <location>
        <begin position="1140"/>
        <end position="1149"/>
    </location>
</feature>
<feature type="region of interest" description="Disordered" evidence="6">
    <location>
        <begin position="2029"/>
        <end position="2061"/>
    </location>
</feature>
<dbReference type="InterPro" id="IPR036427">
    <property type="entry name" value="Bromodomain-like_sf"/>
</dbReference>
<feature type="repeat" description="WD" evidence="5">
    <location>
        <begin position="240"/>
        <end position="273"/>
    </location>
</feature>
<feature type="compositionally biased region" description="Basic residues" evidence="6">
    <location>
        <begin position="1295"/>
        <end position="1304"/>
    </location>
</feature>
<accession>I7MDR9</accession>
<dbReference type="Gene3D" id="2.130.10.10">
    <property type="entry name" value="YVTN repeat-like/Quinoprotein amine dehydrogenase"/>
    <property type="match status" value="2"/>
</dbReference>
<dbReference type="SUPFAM" id="SSF50978">
    <property type="entry name" value="WD40 repeat-like"/>
    <property type="match status" value="1"/>
</dbReference>
<dbReference type="GO" id="GO:0008360">
    <property type="term" value="P:regulation of cell shape"/>
    <property type="evidence" value="ECO:0007669"/>
    <property type="project" value="TreeGrafter"/>
</dbReference>
<dbReference type="GeneID" id="7827504"/>
<feature type="region of interest" description="Disordered" evidence="6">
    <location>
        <begin position="820"/>
        <end position="919"/>
    </location>
</feature>
<feature type="region of interest" description="Disordered" evidence="6">
    <location>
        <begin position="1045"/>
        <end position="1065"/>
    </location>
</feature>
<dbReference type="STRING" id="312017.I7MDR9"/>
<organism evidence="8 9">
    <name type="scientific">Tetrahymena thermophila (strain SB210)</name>
    <dbReference type="NCBI Taxonomy" id="312017"/>
    <lineage>
        <taxon>Eukaryota</taxon>
        <taxon>Sar</taxon>
        <taxon>Alveolata</taxon>
        <taxon>Ciliophora</taxon>
        <taxon>Intramacronucleata</taxon>
        <taxon>Oligohymenophorea</taxon>
        <taxon>Hymenostomatida</taxon>
        <taxon>Tetrahymenina</taxon>
        <taxon>Tetrahymenidae</taxon>
        <taxon>Tetrahymena</taxon>
    </lineage>
</organism>
<dbReference type="InterPro" id="IPR019775">
    <property type="entry name" value="WD40_repeat_CS"/>
</dbReference>
<feature type="region of interest" description="Disordered" evidence="6">
    <location>
        <begin position="1077"/>
        <end position="1336"/>
    </location>
</feature>
<dbReference type="PROSITE" id="PS50014">
    <property type="entry name" value="BROMODOMAIN_2"/>
    <property type="match status" value="1"/>
</dbReference>
<feature type="repeat" description="WD" evidence="5">
    <location>
        <begin position="404"/>
        <end position="435"/>
    </location>
</feature>
<dbReference type="InterPro" id="IPR015943">
    <property type="entry name" value="WD40/YVTN_repeat-like_dom_sf"/>
</dbReference>
<dbReference type="GO" id="GO:0005634">
    <property type="term" value="C:nucleus"/>
    <property type="evidence" value="ECO:0007669"/>
    <property type="project" value="TreeGrafter"/>
</dbReference>
<dbReference type="SUPFAM" id="SSF47370">
    <property type="entry name" value="Bromodomain"/>
    <property type="match status" value="1"/>
</dbReference>
<feature type="region of interest" description="Disordered" evidence="6">
    <location>
        <begin position="935"/>
        <end position="1032"/>
    </location>
</feature>
<evidence type="ECO:0000259" key="7">
    <source>
        <dbReference type="PROSITE" id="PS50014"/>
    </source>
</evidence>
<dbReference type="GO" id="GO:0006357">
    <property type="term" value="P:regulation of transcription by RNA polymerase II"/>
    <property type="evidence" value="ECO:0007669"/>
    <property type="project" value="TreeGrafter"/>
</dbReference>
<dbReference type="PROSITE" id="PS50294">
    <property type="entry name" value="WD_REPEATS_REGION"/>
    <property type="match status" value="2"/>
</dbReference>
<keyword evidence="9" id="KW-1185">Reference proteome</keyword>
<dbReference type="CDD" id="cd05529">
    <property type="entry name" value="Bromo_WDR9_I_like"/>
    <property type="match status" value="1"/>
</dbReference>
<keyword evidence="2" id="KW-0677">Repeat</keyword>
<protein>
    <submittedName>
        <fullName evidence="8">Bromodomain protein</fullName>
    </submittedName>
</protein>
<name>I7MDR9_TETTS</name>
<dbReference type="InterPro" id="IPR036322">
    <property type="entry name" value="WD40_repeat_dom_sf"/>
</dbReference>
<feature type="compositionally biased region" description="Low complexity" evidence="6">
    <location>
        <begin position="1008"/>
        <end position="1023"/>
    </location>
</feature>
<evidence type="ECO:0000256" key="3">
    <source>
        <dbReference type="ARBA" id="ARBA00023117"/>
    </source>
</evidence>
<gene>
    <name evidence="8" type="ORF">TTHERM_00142380</name>
</gene>
<dbReference type="InParanoid" id="I7MDR9"/>
<dbReference type="InterPro" id="IPR052060">
    <property type="entry name" value="Bromo_WD_repeat"/>
</dbReference>
<dbReference type="PROSITE" id="PS50082">
    <property type="entry name" value="WD_REPEATS_2"/>
    <property type="match status" value="2"/>
</dbReference>
<dbReference type="Proteomes" id="UP000009168">
    <property type="component" value="Unassembled WGS sequence"/>
</dbReference>
<feature type="compositionally biased region" description="Acidic residues" evidence="6">
    <location>
        <begin position="1276"/>
        <end position="1292"/>
    </location>
</feature>
<dbReference type="KEGG" id="tet:TTHERM_00142380"/>
<dbReference type="OrthoDB" id="538223at2759"/>
<dbReference type="InterPro" id="IPR001487">
    <property type="entry name" value="Bromodomain"/>
</dbReference>
<dbReference type="PROSITE" id="PS00678">
    <property type="entry name" value="WD_REPEATS_1"/>
    <property type="match status" value="1"/>
</dbReference>
<sequence length="2061" mass="241104">MQEEEIIMTKHVSSKGRVFFDNQNMVKQRLYFLIIQYLQQDEYFDRRLLEQIKGYAEANHLLGQLLAFDGSHVDATFDELNFQQKGSSCHSALFSKDENLNTILSIYQRFSAQRVKNQNKGIQNLFIQKMTKLSQMLNEPAMYIQPARDLFIKKKRQGKSLKNTDELSNDTFILRFQHLKTCFGHAYSADSGSINEESGEPYIPIYNTTFDKSGRLVITADEEGLIKIWSAENGLLLSNLKGHTSGILSNDISPCNKYLVTCSIDLTARVWDIFNQRCLTCFKSKEQLNAVVFYKYQNEFTEQLYLLMMSNVGNILIYKEDQFKENGGGINQNLQPVITLAMRKHKKMQESKIVDNDNKNEAVCIETHPSGYLVVGTETGEILVWEKIHTLENRNRQVLPFIEKKEHSKNCQLIKFSPNGEFMITASFDGYAKIWPWKKLIENDKRLSDQIFSIYFDNSNKCEKNCWNVAFSCKNRYAFATFTRKMKRTKEVETVVYVHELAEKKIKHEFTQQNTPARLQDHILVFEPHPTQENILLTADYAGQIIIYDVSLGCILNIFQERGYHIGYPNLEVPVLDGCWAPDGLKFVASTYYGSFSLYGYDCAEIYKTTPTEQFFANDTEIFIYSDNHVPLSTDDDVEINTKSRGKICDYQRIPYRFEYNNDLKKLKDRGYFEETSEMALKLIEDKISELKILENEQKEKDENFSENLVEKYLKNQEKEKHAYFALCNQLRDSYNNANATMEGSMRVDYNERMEILKKMSKEMQKRHSLDIKKTETKTDEDLFQQVIQQSQPRILQERQISDPAPAPLLRQESEQATLIQQRNNNRRRVIDDEDLDQGRSNTIPFGNQQLSRRPSQMPQPAALNNQNSRTGQRGRGRRPGGRQSNTNQVGFNDDFEDSMQSEEEIPSQDDSEVNFKDINEDDDEIQKDLLEEMEMFDDPLPRRTGGGFESNDRRNQSNNRNRSRGGRRIVADDYLDEEEEEKKDSSNQRRTRLKRFSNTTSNETRAQTISQQQTEGQQRQGTLRYNRNTRSSYSMQYTTGEDATLQSNAGYNSSQDYEGNTNTRLRRRNQHIIEEDNDDLYLDNNTNSNNHHSLRQNNSSHLQQSHNLAETRANAHQTRSSTATYQDSQNNTKTLRASSRNKKSKKNRQYNDGFNSNDSESEDRFSDEIMEEDDDEVDINYEDEDDYEYKLRKPKKSVGGAQSLSQNNQNSRQSGRSLRTSYTNRKKIQDSDEEEDELPKQKNRSSKKNGIVNDEDDNQVQNEHKNIEKHKIYDNDEDEEIDDFDEEDEEYTDKKKKNYLKKRTSSEAGIKKSGQSSNKLVKKIKTNDSDALNEDMASMPEDKKSLCQRCEQIIEGEAKSCNICKHAYHDEYCSKYRGCLKDKKYFCFDCYANNNTVRIQKDEQDKRTFSREYLERETNDPYQYIPQINDMCYYIFQAHEEYCEKYFEIFDYEPLIDRLQKENEKSLQNGNNKSTKKSIQRSSKLIDSGDEFQGDEHSSNFQKKGQTSQAQDYHILPFLSYKELYKPTLCQISSIEYSYPMLSTKKMQEKYRERPIFLLIQLKILETGEEFSVYFSNSQVQCGSFLIPQELYDQSICFQENLKVPQQLEFFYHNQVFSGQVVEVSPKEEYQKLNSEYLKLKVKLDTTDEKIIQKLKQNLEGPNMIRISCWDVIYPIRRTSSPDDYPNDDACLSKEETEQIFKLIQAVIDNQSEITCYFEEAVNLKKYKHYYEFVEFPMDISKIRRRLLNGYYRSQQSIFHDINLIDSNAHKFNNPDSPICESSKRVKEILTSIVSNFLNVEMCLSLAIKNKKNLIKTIQTLFPNYNTNSNQNNLSINNNNIQIKIPQQSQQSLIPVPIEKPHALINNPLLQAEQYQQKYPNSQVAYNAIQQQKPQQNYNQINNNFNQQNQQYQYNNSAYQNNSNSNDTYFNQQNANQNGQPYAVTGLINEPSNQYFNNQQSQINQDLNYNSQLYEPINNADNNYSQTNYNYEANQGYDINQNVNQDYQLNEFQSQNLGQQNVQQNIPNLQSQQQQRTTRSGRLTRNSSKFDYDQIDQRKN</sequence>
<evidence type="ECO:0000313" key="9">
    <source>
        <dbReference type="Proteomes" id="UP000009168"/>
    </source>
</evidence>
<evidence type="ECO:0000256" key="1">
    <source>
        <dbReference type="ARBA" id="ARBA00022574"/>
    </source>
</evidence>
<feature type="compositionally biased region" description="Basic and acidic residues" evidence="6">
    <location>
        <begin position="2049"/>
        <end position="2061"/>
    </location>
</feature>
<feature type="compositionally biased region" description="Polar residues" evidence="6">
    <location>
        <begin position="997"/>
        <end position="1007"/>
    </location>
</feature>
<evidence type="ECO:0000256" key="6">
    <source>
        <dbReference type="SAM" id="MobiDB-lite"/>
    </source>
</evidence>
<feature type="compositionally biased region" description="Acidic residues" evidence="6">
    <location>
        <begin position="894"/>
        <end position="913"/>
    </location>
</feature>
<evidence type="ECO:0000313" key="8">
    <source>
        <dbReference type="EMBL" id="EAR90831.2"/>
    </source>
</evidence>
<dbReference type="InterPro" id="IPR001680">
    <property type="entry name" value="WD40_rpt"/>
</dbReference>
<dbReference type="EMBL" id="GG662793">
    <property type="protein sequence ID" value="EAR90831.2"/>
    <property type="molecule type" value="Genomic_DNA"/>
</dbReference>
<dbReference type="SMART" id="SM00297">
    <property type="entry name" value="BROMO"/>
    <property type="match status" value="1"/>
</dbReference>
<reference evidence="9" key="1">
    <citation type="journal article" date="2006" name="PLoS Biol.">
        <title>Macronuclear genome sequence of the ciliate Tetrahymena thermophila, a model eukaryote.</title>
        <authorList>
            <person name="Eisen J.A."/>
            <person name="Coyne R.S."/>
            <person name="Wu M."/>
            <person name="Wu D."/>
            <person name="Thiagarajan M."/>
            <person name="Wortman J.R."/>
            <person name="Badger J.H."/>
            <person name="Ren Q."/>
            <person name="Amedeo P."/>
            <person name="Jones K.M."/>
            <person name="Tallon L.J."/>
            <person name="Delcher A.L."/>
            <person name="Salzberg S.L."/>
            <person name="Silva J.C."/>
            <person name="Haas B.J."/>
            <person name="Majoros W.H."/>
            <person name="Farzad M."/>
            <person name="Carlton J.M."/>
            <person name="Smith R.K. Jr."/>
            <person name="Garg J."/>
            <person name="Pearlman R.E."/>
            <person name="Karrer K.M."/>
            <person name="Sun L."/>
            <person name="Manning G."/>
            <person name="Elde N.C."/>
            <person name="Turkewitz A.P."/>
            <person name="Asai D.J."/>
            <person name="Wilkes D.E."/>
            <person name="Wang Y."/>
            <person name="Cai H."/>
            <person name="Collins K."/>
            <person name="Stewart B.A."/>
            <person name="Lee S.R."/>
            <person name="Wilamowska K."/>
            <person name="Weinberg Z."/>
            <person name="Ruzzo W.L."/>
            <person name="Wloga D."/>
            <person name="Gaertig J."/>
            <person name="Frankel J."/>
            <person name="Tsao C.-C."/>
            <person name="Gorovsky M.A."/>
            <person name="Keeling P.J."/>
            <person name="Waller R.F."/>
            <person name="Patron N.J."/>
            <person name="Cherry J.M."/>
            <person name="Stover N.A."/>
            <person name="Krieger C.J."/>
            <person name="del Toro C."/>
            <person name="Ryder H.F."/>
            <person name="Williamson S.C."/>
            <person name="Barbeau R.A."/>
            <person name="Hamilton E.P."/>
            <person name="Orias E."/>
        </authorList>
    </citation>
    <scope>NUCLEOTIDE SEQUENCE [LARGE SCALE GENOMIC DNA]</scope>
    <source>
        <strain evidence="9">SB210</strain>
    </source>
</reference>
<feature type="compositionally biased region" description="Acidic residues" evidence="6">
    <location>
        <begin position="1169"/>
        <end position="1188"/>
    </location>
</feature>